<comment type="similarity">
    <text evidence="2">Belongs to the GSP G family.</text>
</comment>
<dbReference type="InterPro" id="IPR000983">
    <property type="entry name" value="Bac_GSPG_pilin"/>
</dbReference>
<comment type="subcellular location">
    <subcellularLocation>
        <location evidence="1">Cell inner membrane</location>
        <topology evidence="1">Single-pass membrane protein</topology>
    </subcellularLocation>
</comment>
<name>A0A3B0YWY5_9ZZZZ</name>
<evidence type="ECO:0000256" key="8">
    <source>
        <dbReference type="ARBA" id="ARBA00022989"/>
    </source>
</evidence>
<dbReference type="Gene3D" id="3.30.700.10">
    <property type="entry name" value="Glycoprotein, Type 4 Pilin"/>
    <property type="match status" value="1"/>
</dbReference>
<feature type="domain" description="Type II secretion system protein GspG C-terminal" evidence="12">
    <location>
        <begin position="31"/>
        <end position="134"/>
    </location>
</feature>
<dbReference type="AlphaFoldDB" id="A0A3B0YWY5"/>
<keyword evidence="6" id="KW-0997">Cell inner membrane</keyword>
<dbReference type="InterPro" id="IPR013545">
    <property type="entry name" value="T2SS_protein-GspG_C"/>
</dbReference>
<evidence type="ECO:0000256" key="1">
    <source>
        <dbReference type="ARBA" id="ARBA00004377"/>
    </source>
</evidence>
<feature type="transmembrane region" description="Helical" evidence="11">
    <location>
        <begin position="12"/>
        <end position="33"/>
    </location>
</feature>
<accession>A0A3B0YWY5</accession>
<dbReference type="SUPFAM" id="SSF54523">
    <property type="entry name" value="Pili subunits"/>
    <property type="match status" value="1"/>
</dbReference>
<dbReference type="InterPro" id="IPR012902">
    <property type="entry name" value="N_methyl_site"/>
</dbReference>
<keyword evidence="9 11" id="KW-0472">Membrane</keyword>
<evidence type="ECO:0000313" key="13">
    <source>
        <dbReference type="EMBL" id="VAW73444.1"/>
    </source>
</evidence>
<dbReference type="InterPro" id="IPR045584">
    <property type="entry name" value="Pilin-like"/>
</dbReference>
<proteinExistence type="inferred from homology"/>
<dbReference type="NCBIfam" id="TIGR02532">
    <property type="entry name" value="IV_pilin_GFxxxE"/>
    <property type="match status" value="1"/>
</dbReference>
<reference evidence="13" key="1">
    <citation type="submission" date="2018-06" db="EMBL/GenBank/DDBJ databases">
        <authorList>
            <person name="Zhirakovskaya E."/>
        </authorList>
    </citation>
    <scope>NUCLEOTIDE SEQUENCE</scope>
</reference>
<keyword evidence="8 11" id="KW-1133">Transmembrane helix</keyword>
<evidence type="ECO:0000256" key="6">
    <source>
        <dbReference type="ARBA" id="ARBA00022519"/>
    </source>
</evidence>
<evidence type="ECO:0000256" key="4">
    <source>
        <dbReference type="ARBA" id="ARBA00022475"/>
    </source>
</evidence>
<protein>
    <recommendedName>
        <fullName evidence="3">Type II secretion system core protein G</fullName>
    </recommendedName>
</protein>
<evidence type="ECO:0000256" key="3">
    <source>
        <dbReference type="ARBA" id="ARBA00020042"/>
    </source>
</evidence>
<dbReference type="Pfam" id="PF07963">
    <property type="entry name" value="N_methyl"/>
    <property type="match status" value="1"/>
</dbReference>
<dbReference type="GO" id="GO:0015627">
    <property type="term" value="C:type II protein secretion system complex"/>
    <property type="evidence" value="ECO:0007669"/>
    <property type="project" value="InterPro"/>
</dbReference>
<dbReference type="Pfam" id="PF08334">
    <property type="entry name" value="T2SSG"/>
    <property type="match status" value="1"/>
</dbReference>
<feature type="compositionally biased region" description="Basic and acidic residues" evidence="10">
    <location>
        <begin position="123"/>
        <end position="139"/>
    </location>
</feature>
<evidence type="ECO:0000256" key="5">
    <source>
        <dbReference type="ARBA" id="ARBA00022481"/>
    </source>
</evidence>
<evidence type="ECO:0000256" key="7">
    <source>
        <dbReference type="ARBA" id="ARBA00022692"/>
    </source>
</evidence>
<feature type="region of interest" description="Disordered" evidence="10">
    <location>
        <begin position="119"/>
        <end position="139"/>
    </location>
</feature>
<gene>
    <name evidence="13" type="ORF">MNBD_GAMMA12-3367</name>
</gene>
<dbReference type="PANTHER" id="PTHR30093">
    <property type="entry name" value="GENERAL SECRETION PATHWAY PROTEIN G"/>
    <property type="match status" value="1"/>
</dbReference>
<evidence type="ECO:0000256" key="11">
    <source>
        <dbReference type="SAM" id="Phobius"/>
    </source>
</evidence>
<keyword evidence="5" id="KW-0488">Methylation</keyword>
<dbReference type="GO" id="GO:0005886">
    <property type="term" value="C:plasma membrane"/>
    <property type="evidence" value="ECO:0007669"/>
    <property type="project" value="UniProtKB-SubCell"/>
</dbReference>
<evidence type="ECO:0000256" key="2">
    <source>
        <dbReference type="ARBA" id="ARBA00009984"/>
    </source>
</evidence>
<dbReference type="InterPro" id="IPR010054">
    <property type="entry name" value="Type2_sec_GspG"/>
</dbReference>
<evidence type="ECO:0000256" key="9">
    <source>
        <dbReference type="ARBA" id="ARBA00023136"/>
    </source>
</evidence>
<organism evidence="13">
    <name type="scientific">hydrothermal vent metagenome</name>
    <dbReference type="NCBI Taxonomy" id="652676"/>
    <lineage>
        <taxon>unclassified sequences</taxon>
        <taxon>metagenomes</taxon>
        <taxon>ecological metagenomes</taxon>
    </lineage>
</organism>
<dbReference type="PROSITE" id="PS00409">
    <property type="entry name" value="PROKAR_NTER_METHYL"/>
    <property type="match status" value="1"/>
</dbReference>
<evidence type="ECO:0000256" key="10">
    <source>
        <dbReference type="SAM" id="MobiDB-lite"/>
    </source>
</evidence>
<keyword evidence="7 11" id="KW-0812">Transmembrane</keyword>
<evidence type="ECO:0000259" key="12">
    <source>
        <dbReference type="Pfam" id="PF08334"/>
    </source>
</evidence>
<dbReference type="PANTHER" id="PTHR30093:SF44">
    <property type="entry name" value="TYPE II SECRETION SYSTEM CORE PROTEIN G"/>
    <property type="match status" value="1"/>
</dbReference>
<dbReference type="EMBL" id="UOFL01000043">
    <property type="protein sequence ID" value="VAW73444.1"/>
    <property type="molecule type" value="Genomic_DNA"/>
</dbReference>
<dbReference type="GO" id="GO:0015628">
    <property type="term" value="P:protein secretion by the type II secretion system"/>
    <property type="evidence" value="ECO:0007669"/>
    <property type="project" value="InterPro"/>
</dbReference>
<dbReference type="PRINTS" id="PR00813">
    <property type="entry name" value="BCTERIALGSPG"/>
</dbReference>
<dbReference type="NCBIfam" id="TIGR01710">
    <property type="entry name" value="typeII_sec_gspG"/>
    <property type="match status" value="1"/>
</dbReference>
<keyword evidence="4" id="KW-1003">Cell membrane</keyword>
<sequence length="139" mass="15475">MTQPSSRGFTLIELMVIILIIGLLAGFVAPKVFQTGEDAKRKIAATDIDNIITILDRYKLSNGAYPSTEQGLKALIEKPTTPPIPTNWQKGGYVRKLPRDPWARPYQYLNTGSDSIYLYSQGPKKDSEDDDIGNKVSEE</sequence>